<evidence type="ECO:0000313" key="7">
    <source>
        <dbReference type="EMBL" id="SDZ35126.1"/>
    </source>
</evidence>
<dbReference type="GO" id="GO:0004359">
    <property type="term" value="F:glutaminase activity"/>
    <property type="evidence" value="ECO:0007669"/>
    <property type="project" value="UniProtKB-UniRule"/>
</dbReference>
<keyword evidence="8" id="KW-1185">Reference proteome</keyword>
<evidence type="ECO:0000256" key="6">
    <source>
        <dbReference type="HAMAP-Rule" id="MF_00313"/>
    </source>
</evidence>
<dbReference type="AlphaFoldDB" id="A0A1H3SAQ6"/>
<comment type="catalytic activity">
    <reaction evidence="5 6">
        <text>L-glutamine + H2O = L-glutamate + NH4(+)</text>
        <dbReference type="Rhea" id="RHEA:15889"/>
        <dbReference type="ChEBI" id="CHEBI:15377"/>
        <dbReference type="ChEBI" id="CHEBI:28938"/>
        <dbReference type="ChEBI" id="CHEBI:29985"/>
        <dbReference type="ChEBI" id="CHEBI:58359"/>
        <dbReference type="EC" id="3.5.1.2"/>
    </reaction>
</comment>
<comment type="subunit">
    <text evidence="2 6">Homotetramer.</text>
</comment>
<feature type="binding site" evidence="6">
    <location>
        <position position="189"/>
    </location>
    <ligand>
        <name>substrate</name>
    </ligand>
</feature>
<dbReference type="EC" id="3.5.1.2" evidence="3 6"/>
<dbReference type="Proteomes" id="UP000198625">
    <property type="component" value="Unassembled WGS sequence"/>
</dbReference>
<evidence type="ECO:0000256" key="2">
    <source>
        <dbReference type="ARBA" id="ARBA00011881"/>
    </source>
</evidence>
<proteinExistence type="inferred from homology"/>
<dbReference type="Pfam" id="PF04960">
    <property type="entry name" value="Glutaminase"/>
    <property type="match status" value="1"/>
</dbReference>
<protein>
    <recommendedName>
        <fullName evidence="3 6">Glutaminase</fullName>
        <ecNumber evidence="3 6">3.5.1.2</ecNumber>
    </recommendedName>
</protein>
<dbReference type="GO" id="GO:0006543">
    <property type="term" value="P:L-glutamine catabolic process"/>
    <property type="evidence" value="ECO:0007669"/>
    <property type="project" value="TreeGrafter"/>
</dbReference>
<evidence type="ECO:0000256" key="5">
    <source>
        <dbReference type="ARBA" id="ARBA00049534"/>
    </source>
</evidence>
<dbReference type="PANTHER" id="PTHR12544:SF29">
    <property type="entry name" value="GLUTAMINASE"/>
    <property type="match status" value="1"/>
</dbReference>
<feature type="binding site" evidence="6">
    <location>
        <position position="61"/>
    </location>
    <ligand>
        <name>substrate</name>
    </ligand>
</feature>
<dbReference type="EMBL" id="FNQE01000040">
    <property type="protein sequence ID" value="SDZ35126.1"/>
    <property type="molecule type" value="Genomic_DNA"/>
</dbReference>
<dbReference type="NCBIfam" id="TIGR03814">
    <property type="entry name" value="Gln_ase"/>
    <property type="match status" value="1"/>
</dbReference>
<feature type="binding site" evidence="6">
    <location>
        <position position="259"/>
    </location>
    <ligand>
        <name>substrate</name>
    </ligand>
</feature>
<keyword evidence="4 6" id="KW-0378">Hydrolase</keyword>
<keyword evidence="6" id="KW-0007">Acetylation</keyword>
<dbReference type="InterPro" id="IPR012338">
    <property type="entry name" value="Beta-lactam/transpept-like"/>
</dbReference>
<feature type="binding site" evidence="6">
    <location>
        <position position="165"/>
    </location>
    <ligand>
        <name>substrate</name>
    </ligand>
</feature>
<evidence type="ECO:0000313" key="8">
    <source>
        <dbReference type="Proteomes" id="UP000198625"/>
    </source>
</evidence>
<feature type="binding site" evidence="6">
    <location>
        <position position="113"/>
    </location>
    <ligand>
        <name>substrate</name>
    </ligand>
</feature>
<dbReference type="OrthoDB" id="9788822at2"/>
<dbReference type="RefSeq" id="WP_091732652.1">
    <property type="nucleotide sequence ID" value="NZ_FNQE01000040.1"/>
</dbReference>
<dbReference type="Gene3D" id="3.40.710.10">
    <property type="entry name" value="DD-peptidase/beta-lactamase superfamily"/>
    <property type="match status" value="1"/>
</dbReference>
<evidence type="ECO:0000256" key="4">
    <source>
        <dbReference type="ARBA" id="ARBA00022801"/>
    </source>
</evidence>
<dbReference type="HAMAP" id="MF_00313">
    <property type="entry name" value="Glutaminase"/>
    <property type="match status" value="1"/>
</dbReference>
<evidence type="ECO:0000256" key="3">
    <source>
        <dbReference type="ARBA" id="ARBA00012918"/>
    </source>
</evidence>
<dbReference type="GO" id="GO:0006537">
    <property type="term" value="P:glutamate biosynthetic process"/>
    <property type="evidence" value="ECO:0007669"/>
    <property type="project" value="TreeGrafter"/>
</dbReference>
<name>A0A1H3SAQ6_9FIRM</name>
<feature type="binding site" evidence="6">
    <location>
        <position position="241"/>
    </location>
    <ligand>
        <name>substrate</name>
    </ligand>
</feature>
<dbReference type="STRING" id="415015.SAMN05660462_02812"/>
<dbReference type="FunFam" id="3.40.710.10:FF:000005">
    <property type="entry name" value="Glutaminase"/>
    <property type="match status" value="1"/>
</dbReference>
<organism evidence="7 8">
    <name type="scientific">Proteiniborus ethanoligenes</name>
    <dbReference type="NCBI Taxonomy" id="415015"/>
    <lineage>
        <taxon>Bacteria</taxon>
        <taxon>Bacillati</taxon>
        <taxon>Bacillota</taxon>
        <taxon>Clostridia</taxon>
        <taxon>Eubacteriales</taxon>
        <taxon>Proteiniborus</taxon>
    </lineage>
</organism>
<gene>
    <name evidence="6" type="primary">glsA</name>
    <name evidence="7" type="ORF">SAMN05660462_02812</name>
</gene>
<evidence type="ECO:0000256" key="1">
    <source>
        <dbReference type="ARBA" id="ARBA00011076"/>
    </source>
</evidence>
<sequence length="305" mass="33309">MDSLLNRIIEKNKCLTNKGKVASYIPALERVNPNYLGACIADMNGNLYTAGDYNRKFTLQSISKTVSLMLAIMDNGTEEVFSKVGMEPTGDAFNSIIRLETISPSKPLNPMINAGAIAVDSMIKGKNSEEKFNRLLKLFRKICSNEYLNINEEVYLSEKQTGNRNRALAYFMKDVGIISGDVEDILDIYFKQCSIEVDCIDIARIGLFLANNGVILDTGERVVEEKIAKTIKTFMVTCGMYNASGEFAINVGVPAKSGVGGGIMAAVPLRMGVGVFSPALDDKGNSLAGYGVLKDLSRELDLSFF</sequence>
<accession>A0A1H3SAQ6</accession>
<dbReference type="SUPFAM" id="SSF56601">
    <property type="entry name" value="beta-lactamase/transpeptidase-like"/>
    <property type="match status" value="1"/>
</dbReference>
<dbReference type="PANTHER" id="PTHR12544">
    <property type="entry name" value="GLUTAMINASE"/>
    <property type="match status" value="1"/>
</dbReference>
<comment type="similarity">
    <text evidence="1 6">Belongs to the glutaminase family.</text>
</comment>
<dbReference type="InterPro" id="IPR015868">
    <property type="entry name" value="Glutaminase"/>
</dbReference>
<reference evidence="7 8" key="1">
    <citation type="submission" date="2016-10" db="EMBL/GenBank/DDBJ databases">
        <authorList>
            <person name="de Groot N.N."/>
        </authorList>
    </citation>
    <scope>NUCLEOTIDE SEQUENCE [LARGE SCALE GENOMIC DNA]</scope>
    <source>
        <strain evidence="7 8">DSM 21650</strain>
    </source>
</reference>
<feature type="binding site" evidence="6">
    <location>
        <position position="158"/>
    </location>
    <ligand>
        <name>substrate</name>
    </ligand>
</feature>